<gene>
    <name evidence="9" type="primary">Int-Tn_1</name>
    <name evidence="9" type="ORF">FPLFYP42_01845</name>
</gene>
<dbReference type="AlphaFoldDB" id="A0A6N3DPH0"/>
<dbReference type="CDD" id="cd01189">
    <property type="entry name" value="INT_ICEBs1_C_like"/>
    <property type="match status" value="1"/>
</dbReference>
<dbReference type="PROSITE" id="PS51898">
    <property type="entry name" value="TYR_RECOMBINASE"/>
    <property type="match status" value="1"/>
</dbReference>
<dbReference type="EMBL" id="CACRUB010000031">
    <property type="protein sequence ID" value="VYU29634.1"/>
    <property type="molecule type" value="Genomic_DNA"/>
</dbReference>
<dbReference type="InterPro" id="IPR004107">
    <property type="entry name" value="Integrase_SAM-like_N"/>
</dbReference>
<name>A0A6N3DPH0_FLAPL</name>
<dbReference type="GO" id="GO:0015074">
    <property type="term" value="P:DNA integration"/>
    <property type="evidence" value="ECO:0007669"/>
    <property type="project" value="UniProtKB-KW"/>
</dbReference>
<evidence type="ECO:0000313" key="9">
    <source>
        <dbReference type="EMBL" id="VYU29634.1"/>
    </source>
</evidence>
<evidence type="ECO:0000256" key="4">
    <source>
        <dbReference type="ARBA" id="ARBA00023125"/>
    </source>
</evidence>
<dbReference type="PANTHER" id="PTHR30349">
    <property type="entry name" value="PHAGE INTEGRASE-RELATED"/>
    <property type="match status" value="1"/>
</dbReference>
<dbReference type="SUPFAM" id="SSF56349">
    <property type="entry name" value="DNA breaking-rejoining enzymes"/>
    <property type="match status" value="1"/>
</dbReference>
<evidence type="ECO:0000259" key="7">
    <source>
        <dbReference type="PROSITE" id="PS51898"/>
    </source>
</evidence>
<dbReference type="PANTHER" id="PTHR30349:SF64">
    <property type="entry name" value="PROPHAGE INTEGRASE INTD-RELATED"/>
    <property type="match status" value="1"/>
</dbReference>
<keyword evidence="4 6" id="KW-0238">DNA-binding</keyword>
<keyword evidence="3" id="KW-0229">DNA integration</keyword>
<dbReference type="Pfam" id="PF14659">
    <property type="entry name" value="Phage_int_SAM_3"/>
    <property type="match status" value="1"/>
</dbReference>
<proteinExistence type="inferred from homology"/>
<evidence type="ECO:0000259" key="8">
    <source>
        <dbReference type="PROSITE" id="PS51900"/>
    </source>
</evidence>
<dbReference type="InterPro" id="IPR010998">
    <property type="entry name" value="Integrase_recombinase_N"/>
</dbReference>
<dbReference type="Pfam" id="PF00589">
    <property type="entry name" value="Phage_integrase"/>
    <property type="match status" value="2"/>
</dbReference>
<feature type="domain" description="Tyr recombinase" evidence="7">
    <location>
        <begin position="161"/>
        <end position="383"/>
    </location>
</feature>
<accession>A0A6N3DPH0</accession>
<dbReference type="Gene3D" id="1.10.150.130">
    <property type="match status" value="1"/>
</dbReference>
<dbReference type="GO" id="GO:0006310">
    <property type="term" value="P:DNA recombination"/>
    <property type="evidence" value="ECO:0007669"/>
    <property type="project" value="UniProtKB-KW"/>
</dbReference>
<dbReference type="RefSeq" id="WP_156621577.1">
    <property type="nucleotide sequence ID" value="NZ_CACRUB010000031.1"/>
</dbReference>
<evidence type="ECO:0000256" key="1">
    <source>
        <dbReference type="ARBA" id="ARBA00003283"/>
    </source>
</evidence>
<evidence type="ECO:0000256" key="3">
    <source>
        <dbReference type="ARBA" id="ARBA00022908"/>
    </source>
</evidence>
<dbReference type="InterPro" id="IPR013762">
    <property type="entry name" value="Integrase-like_cat_sf"/>
</dbReference>
<dbReference type="InterPro" id="IPR002104">
    <property type="entry name" value="Integrase_catalytic"/>
</dbReference>
<sequence>MVTKNTKYEYVKSRKEYRIRITDEFGKRIPIYGKTVKELEAKLEKRTRQQGLSATGRRNPFFNDYAQHWLDLHGVALSFGTMTNYRYLFNHNIAPYMKGKQLLDIKEKDIDAVLTHVADKSQSVFEGTALLIKQVFDFAYENHDVLKHPCQKTKTGGIPPAERDALTPEQVSILLDAVKETRAYLFCMIGIYTGMRREEILGLGWDCVHLGKSPHIIVRRALRFVHNQPEVTETLKTKASKRKIPIPPQLVSCLEEEKKAAKSTWVVANSQGGPLSQSQFKNLWNAVRNRTAGVRTYKKYVNGQLVTRTITSEVGQKAAHHRHYYTIDFKVTPHVLRHTYITNLLLSGMDIKSVQYLAGHKKSKITLDIYAHLIYNRPEDIIHVVNAAFASHPTGEEEKTHAEKT</sequence>
<dbReference type="InterPro" id="IPR011010">
    <property type="entry name" value="DNA_brk_join_enz"/>
</dbReference>
<comment type="similarity">
    <text evidence="2">Belongs to the 'phage' integrase family.</text>
</comment>
<dbReference type="GO" id="GO:0003677">
    <property type="term" value="F:DNA binding"/>
    <property type="evidence" value="ECO:0007669"/>
    <property type="project" value="UniProtKB-UniRule"/>
</dbReference>
<comment type="function">
    <text evidence="1">Site-specific tyrosine recombinase, which acts by catalyzing the cutting and rejoining of the recombining DNA molecules.</text>
</comment>
<evidence type="ECO:0000256" key="5">
    <source>
        <dbReference type="ARBA" id="ARBA00023172"/>
    </source>
</evidence>
<feature type="domain" description="Core-binding (CB)" evidence="8">
    <location>
        <begin position="60"/>
        <end position="140"/>
    </location>
</feature>
<dbReference type="PROSITE" id="PS51900">
    <property type="entry name" value="CB"/>
    <property type="match status" value="1"/>
</dbReference>
<evidence type="ECO:0000256" key="6">
    <source>
        <dbReference type="PROSITE-ProRule" id="PRU01248"/>
    </source>
</evidence>
<organism evidence="9">
    <name type="scientific">Flavonifractor plautii</name>
    <name type="common">Fusobacterium plautii</name>
    <dbReference type="NCBI Taxonomy" id="292800"/>
    <lineage>
        <taxon>Bacteria</taxon>
        <taxon>Bacillati</taxon>
        <taxon>Bacillota</taxon>
        <taxon>Clostridia</taxon>
        <taxon>Eubacteriales</taxon>
        <taxon>Oscillospiraceae</taxon>
        <taxon>Flavonifractor</taxon>
    </lineage>
</organism>
<dbReference type="Gene3D" id="1.10.443.10">
    <property type="entry name" value="Intergrase catalytic core"/>
    <property type="match status" value="1"/>
</dbReference>
<dbReference type="InterPro" id="IPR050090">
    <property type="entry name" value="Tyrosine_recombinase_XerCD"/>
</dbReference>
<evidence type="ECO:0000256" key="2">
    <source>
        <dbReference type="ARBA" id="ARBA00008857"/>
    </source>
</evidence>
<protein>
    <submittedName>
        <fullName evidence="9">Transposase from transposon Tn916</fullName>
    </submittedName>
</protein>
<dbReference type="InterPro" id="IPR044068">
    <property type="entry name" value="CB"/>
</dbReference>
<reference evidence="9" key="1">
    <citation type="submission" date="2019-11" db="EMBL/GenBank/DDBJ databases">
        <authorList>
            <person name="Feng L."/>
        </authorList>
    </citation>
    <scope>NUCLEOTIDE SEQUENCE</scope>
    <source>
        <strain evidence="9">FplautiiLFYP42</strain>
    </source>
</reference>
<keyword evidence="5" id="KW-0233">DNA recombination</keyword>